<feature type="compositionally biased region" description="Basic and acidic residues" evidence="5">
    <location>
        <begin position="350"/>
        <end position="372"/>
    </location>
</feature>
<feature type="domain" description="Fibronectin type-III" evidence="7">
    <location>
        <begin position="17"/>
        <end position="115"/>
    </location>
</feature>
<comment type="similarity">
    <text evidence="1">Belongs to the type II cytokine receptor family.</text>
</comment>
<keyword evidence="4" id="KW-0675">Receptor</keyword>
<reference evidence="9" key="2">
    <citation type="submission" date="2025-09" db="UniProtKB">
        <authorList>
            <consortium name="Ensembl"/>
        </authorList>
    </citation>
    <scope>IDENTIFICATION</scope>
</reference>
<dbReference type="GO" id="GO:0004896">
    <property type="term" value="F:cytokine receptor activity"/>
    <property type="evidence" value="ECO:0007669"/>
    <property type="project" value="TreeGrafter"/>
</dbReference>
<evidence type="ECO:0000313" key="10">
    <source>
        <dbReference type="Proteomes" id="UP000261620"/>
    </source>
</evidence>
<keyword evidence="3" id="KW-1015">Disulfide bond</keyword>
<feature type="region of interest" description="Disordered" evidence="5">
    <location>
        <begin position="350"/>
        <end position="396"/>
    </location>
</feature>
<name>A0A3Q3XBZ8_MOLML</name>
<evidence type="ECO:0000256" key="6">
    <source>
        <dbReference type="SAM" id="Phobius"/>
    </source>
</evidence>
<dbReference type="FunFam" id="2.60.40.10:FF:000348">
    <property type="entry name" value="Interleukin 20 receptor subunit alpha"/>
    <property type="match status" value="1"/>
</dbReference>
<dbReference type="PANTHER" id="PTHR20859">
    <property type="entry name" value="INTERFERON/INTERLEUKIN RECEPTOR"/>
    <property type="match status" value="1"/>
</dbReference>
<evidence type="ECO:0008006" key="11">
    <source>
        <dbReference type="Google" id="ProtNLM"/>
    </source>
</evidence>
<keyword evidence="6" id="KW-0472">Membrane</keyword>
<evidence type="ECO:0000256" key="2">
    <source>
        <dbReference type="ARBA" id="ARBA00022729"/>
    </source>
</evidence>
<dbReference type="PANTHER" id="PTHR20859:SF86">
    <property type="entry name" value="INTERLEUKIN-20 RECEPTOR SUBUNIT ALPHA"/>
    <property type="match status" value="1"/>
</dbReference>
<dbReference type="InterPro" id="IPR003961">
    <property type="entry name" value="FN3_dom"/>
</dbReference>
<dbReference type="Pfam" id="PF01108">
    <property type="entry name" value="Tissue_fac"/>
    <property type="match status" value="1"/>
</dbReference>
<evidence type="ECO:0000256" key="5">
    <source>
        <dbReference type="SAM" id="MobiDB-lite"/>
    </source>
</evidence>
<dbReference type="SUPFAM" id="SSF49265">
    <property type="entry name" value="Fibronectin type III"/>
    <property type="match status" value="2"/>
</dbReference>
<keyword evidence="6" id="KW-0812">Transmembrane</keyword>
<keyword evidence="10" id="KW-1185">Reference proteome</keyword>
<evidence type="ECO:0000313" key="9">
    <source>
        <dbReference type="Ensembl" id="ENSMMOP00000019966.1"/>
    </source>
</evidence>
<evidence type="ECO:0000256" key="1">
    <source>
        <dbReference type="ARBA" id="ARBA00005399"/>
    </source>
</evidence>
<feature type="compositionally biased region" description="Polar residues" evidence="5">
    <location>
        <begin position="374"/>
        <end position="392"/>
    </location>
</feature>
<reference evidence="9" key="1">
    <citation type="submission" date="2025-08" db="UniProtKB">
        <authorList>
            <consortium name="Ensembl"/>
        </authorList>
    </citation>
    <scope>IDENTIFICATION</scope>
</reference>
<proteinExistence type="inferred from homology"/>
<dbReference type="AlphaFoldDB" id="A0A3Q3XBZ8"/>
<evidence type="ECO:0000259" key="7">
    <source>
        <dbReference type="Pfam" id="PF01108"/>
    </source>
</evidence>
<feature type="domain" description="Interferon/interleukin receptor" evidence="8">
    <location>
        <begin position="127"/>
        <end position="232"/>
    </location>
</feature>
<dbReference type="GO" id="GO:0005886">
    <property type="term" value="C:plasma membrane"/>
    <property type="evidence" value="ECO:0007669"/>
    <property type="project" value="TreeGrafter"/>
</dbReference>
<organism evidence="9 10">
    <name type="scientific">Mola mola</name>
    <name type="common">Ocean sunfish</name>
    <name type="synonym">Tetraodon mola</name>
    <dbReference type="NCBI Taxonomy" id="94237"/>
    <lineage>
        <taxon>Eukaryota</taxon>
        <taxon>Metazoa</taxon>
        <taxon>Chordata</taxon>
        <taxon>Craniata</taxon>
        <taxon>Vertebrata</taxon>
        <taxon>Euteleostomi</taxon>
        <taxon>Actinopterygii</taxon>
        <taxon>Neopterygii</taxon>
        <taxon>Teleostei</taxon>
        <taxon>Neoteleostei</taxon>
        <taxon>Acanthomorphata</taxon>
        <taxon>Eupercaria</taxon>
        <taxon>Tetraodontiformes</taxon>
        <taxon>Molidae</taxon>
        <taxon>Mola</taxon>
    </lineage>
</organism>
<dbReference type="Ensembl" id="ENSMMOT00000020300.1">
    <property type="protein sequence ID" value="ENSMMOP00000019966.1"/>
    <property type="gene ID" value="ENSMMOG00000015161.1"/>
</dbReference>
<protein>
    <recommendedName>
        <fullName evidence="11">Interleukin 20 receptor, alpha</fullName>
    </recommendedName>
</protein>
<accession>A0A3Q3XBZ8</accession>
<dbReference type="InterPro" id="IPR050650">
    <property type="entry name" value="Type-II_Cytokine-TF_Rcpt"/>
</dbReference>
<feature type="transmembrane region" description="Helical" evidence="6">
    <location>
        <begin position="243"/>
        <end position="265"/>
    </location>
</feature>
<evidence type="ECO:0000259" key="8">
    <source>
        <dbReference type="Pfam" id="PF09294"/>
    </source>
</evidence>
<keyword evidence="2" id="KW-0732">Signal</keyword>
<dbReference type="Pfam" id="PF09294">
    <property type="entry name" value="Interfer-bind"/>
    <property type="match status" value="1"/>
</dbReference>
<dbReference type="Gene3D" id="2.60.40.10">
    <property type="entry name" value="Immunoglobulins"/>
    <property type="match status" value="2"/>
</dbReference>
<evidence type="ECO:0000256" key="4">
    <source>
        <dbReference type="ARBA" id="ARBA00023170"/>
    </source>
</evidence>
<dbReference type="InterPro" id="IPR015373">
    <property type="entry name" value="Interferon/interleukin_rcp_dom"/>
</dbReference>
<evidence type="ECO:0000256" key="3">
    <source>
        <dbReference type="ARBA" id="ARBA00023157"/>
    </source>
</evidence>
<dbReference type="InterPro" id="IPR036116">
    <property type="entry name" value="FN3_sf"/>
</dbReference>
<dbReference type="InterPro" id="IPR013783">
    <property type="entry name" value="Ig-like_fold"/>
</dbReference>
<dbReference type="OMA" id="MATIYPH"/>
<dbReference type="Proteomes" id="UP000261620">
    <property type="component" value="Unplaced"/>
</dbReference>
<keyword evidence="6" id="KW-1133">Transmembrane helix</keyword>
<sequence length="568" mass="64518">MSSQGSCDCLSFVVLLFSSSPPCPINATFTSVNLRNVLQWFPGNGTPEDTHFTVQYAIYGDSVANTKGTQVHWRKVQQCTKIVQTWCDLSNELWDLEQGYYARVRAVSRRSSSIWTLTRRFDPKSDTSFGPPLVSIEIENNSAIITLKGPMRYLPNNHTSVVSMATLYPHMMYNLSIHNTYRDRKNHVMLFSGLYKYRLMEYNTEHCFSGKAKFLAMPIQCHSSEWHCITTPPDPVIGQLQRVVVGIAVPSVCLFLLVVTCYFLYHYLMGKGQKSPYTLNPPSFNHTVLTFPLEKLNIIHVTAIEPIFPRQHMADLPPGYAIQRSGSAPDPEQPHDERYIDYGFVMRADGTNHKGEHKGEHKSTNKRDDHLSRVNRSQAKPHLSQSSTQTCLQEHKPADIEGDKEFLDVKMDGGVGEGSERESVPLLSAYVSQDVKATSDADESDYLADKYCSPRPAVMKEDHVEQEEGGIFLHWEPSAWNLVLPDMAAAFSKEKGLDWLLQGKKEREQSLGSEEEVNVTRGRVLLQDVLIRQTSEEEAEAQRQLERDGEREWDNILSKWNLVIPMDE</sequence>